<dbReference type="PANTHER" id="PTHR34293">
    <property type="entry name" value="HTH-TYPE TRANSCRIPTIONAL REGULATOR TRMBL2"/>
    <property type="match status" value="1"/>
</dbReference>
<feature type="domain" description="Transcription regulator TrmB N-terminal" evidence="1">
    <location>
        <begin position="8"/>
        <end position="75"/>
    </location>
</feature>
<comment type="caution">
    <text evidence="2">The sequence shown here is derived from an EMBL/GenBank/DDBJ whole genome shotgun (WGS) entry which is preliminary data.</text>
</comment>
<dbReference type="Proteomes" id="UP000033882">
    <property type="component" value="Unassembled WGS sequence"/>
</dbReference>
<dbReference type="EMBL" id="LCPB01000003">
    <property type="protein sequence ID" value="KKU90391.1"/>
    <property type="molecule type" value="Genomic_DNA"/>
</dbReference>
<name>A0A0G1U8C7_9BACT</name>
<accession>A0A0G1U8C7</accession>
<dbReference type="InterPro" id="IPR036388">
    <property type="entry name" value="WH-like_DNA-bd_sf"/>
</dbReference>
<dbReference type="Pfam" id="PF01978">
    <property type="entry name" value="TrmB"/>
    <property type="match status" value="1"/>
</dbReference>
<dbReference type="InterPro" id="IPR011991">
    <property type="entry name" value="ArsR-like_HTH"/>
</dbReference>
<gene>
    <name evidence="2" type="ORF">UY19_C0003G0046</name>
</gene>
<dbReference type="Gene3D" id="1.10.10.10">
    <property type="entry name" value="Winged helix-like DNA-binding domain superfamily/Winged helix DNA-binding domain"/>
    <property type="match status" value="1"/>
</dbReference>
<dbReference type="InterPro" id="IPR002831">
    <property type="entry name" value="Tscrpt_reg_TrmB_N"/>
</dbReference>
<dbReference type="InterPro" id="IPR051797">
    <property type="entry name" value="TrmB-like"/>
</dbReference>
<organism evidence="2 3">
    <name type="scientific">Candidatus Wolfebacteria bacterium GW2011_GWA2_47_9b</name>
    <dbReference type="NCBI Taxonomy" id="1619005"/>
    <lineage>
        <taxon>Bacteria</taxon>
        <taxon>Candidatus Wolfeibacteriota</taxon>
    </lineage>
</organism>
<evidence type="ECO:0000259" key="1">
    <source>
        <dbReference type="Pfam" id="PF01978"/>
    </source>
</evidence>
<proteinExistence type="predicted"/>
<dbReference type="PANTHER" id="PTHR34293:SF1">
    <property type="entry name" value="HTH-TYPE TRANSCRIPTIONAL REGULATOR TRMBL2"/>
    <property type="match status" value="1"/>
</dbReference>
<dbReference type="AlphaFoldDB" id="A0A0G1U8C7"/>
<evidence type="ECO:0000313" key="3">
    <source>
        <dbReference type="Proteomes" id="UP000033882"/>
    </source>
</evidence>
<dbReference type="InterPro" id="IPR036390">
    <property type="entry name" value="WH_DNA-bd_sf"/>
</dbReference>
<sequence>MSTISQKLQTAGLSKKEAGIYLALLELGEANIAQIVKKATIKRSTVYETLELLKRRGLVSQGRLKKRTIFYAESPEKIPESLEAKRQAVEEAMPELLSLMNLLDKKPKIKYYDGIAGVKEVFEDTLRYPDQEILTLFPYPYINLGEDYFQDYYLPERVKRKIWSRAIIPDTPANKEFAAYLRENAITNTKFVSDPAFKVFDIEIKIYGDNKLGIISYKEDLGLIIESKKIYDGLKAIFETMWNVLK</sequence>
<reference evidence="2 3" key="1">
    <citation type="journal article" date="2015" name="Nature">
        <title>rRNA introns, odd ribosomes, and small enigmatic genomes across a large radiation of phyla.</title>
        <authorList>
            <person name="Brown C.T."/>
            <person name="Hug L.A."/>
            <person name="Thomas B.C."/>
            <person name="Sharon I."/>
            <person name="Castelle C.J."/>
            <person name="Singh A."/>
            <person name="Wilkins M.J."/>
            <person name="Williams K.H."/>
            <person name="Banfield J.F."/>
        </authorList>
    </citation>
    <scope>NUCLEOTIDE SEQUENCE [LARGE SCALE GENOMIC DNA]</scope>
</reference>
<protein>
    <submittedName>
        <fullName evidence="2">Transcriptional regulator, TrmB</fullName>
    </submittedName>
</protein>
<dbReference type="CDD" id="cd00090">
    <property type="entry name" value="HTH_ARSR"/>
    <property type="match status" value="1"/>
</dbReference>
<dbReference type="SUPFAM" id="SSF46785">
    <property type="entry name" value="Winged helix' DNA-binding domain"/>
    <property type="match status" value="1"/>
</dbReference>
<evidence type="ECO:0000313" key="2">
    <source>
        <dbReference type="EMBL" id="KKU90391.1"/>
    </source>
</evidence>